<reference evidence="2 3" key="1">
    <citation type="journal article" date="2021" name="BMC Genomics">
        <title>Datura genome reveals duplications of psychoactive alkaloid biosynthetic genes and high mutation rate following tissue culture.</title>
        <authorList>
            <person name="Rajewski A."/>
            <person name="Carter-House D."/>
            <person name="Stajich J."/>
            <person name="Litt A."/>
        </authorList>
    </citation>
    <scope>NUCLEOTIDE SEQUENCE [LARGE SCALE GENOMIC DNA]</scope>
    <source>
        <strain evidence="2">AR-01</strain>
    </source>
</reference>
<feature type="region of interest" description="Disordered" evidence="1">
    <location>
        <begin position="98"/>
        <end position="129"/>
    </location>
</feature>
<dbReference type="Proteomes" id="UP000823775">
    <property type="component" value="Unassembled WGS sequence"/>
</dbReference>
<sequence length="129" mass="15013">MAVDFGCDLKRIEFKLKVFQDRKIVTTLPHMRDQQYGAQALLHKERREAPAFLCDQRHEALAFQCNDMRDAAQLWHDTMREAQPIPCDARRDALTLSGCQKGNPTSARKRSCRSQIKSMKEQRRHKSTI</sequence>
<gene>
    <name evidence="2" type="ORF">HAX54_030248</name>
</gene>
<feature type="non-terminal residue" evidence="2">
    <location>
        <position position="129"/>
    </location>
</feature>
<evidence type="ECO:0000313" key="3">
    <source>
        <dbReference type="Proteomes" id="UP000823775"/>
    </source>
</evidence>
<comment type="caution">
    <text evidence="2">The sequence shown here is derived from an EMBL/GenBank/DDBJ whole genome shotgun (WGS) entry which is preliminary data.</text>
</comment>
<evidence type="ECO:0000256" key="1">
    <source>
        <dbReference type="SAM" id="MobiDB-lite"/>
    </source>
</evidence>
<protein>
    <submittedName>
        <fullName evidence="2">Uncharacterized protein</fullName>
    </submittedName>
</protein>
<accession>A0ABS8V9Q3</accession>
<keyword evidence="3" id="KW-1185">Reference proteome</keyword>
<evidence type="ECO:0000313" key="2">
    <source>
        <dbReference type="EMBL" id="MCD9643096.1"/>
    </source>
</evidence>
<name>A0ABS8V9Q3_DATST</name>
<organism evidence="2 3">
    <name type="scientific">Datura stramonium</name>
    <name type="common">Jimsonweed</name>
    <name type="synonym">Common thornapple</name>
    <dbReference type="NCBI Taxonomy" id="4076"/>
    <lineage>
        <taxon>Eukaryota</taxon>
        <taxon>Viridiplantae</taxon>
        <taxon>Streptophyta</taxon>
        <taxon>Embryophyta</taxon>
        <taxon>Tracheophyta</taxon>
        <taxon>Spermatophyta</taxon>
        <taxon>Magnoliopsida</taxon>
        <taxon>eudicotyledons</taxon>
        <taxon>Gunneridae</taxon>
        <taxon>Pentapetalae</taxon>
        <taxon>asterids</taxon>
        <taxon>lamiids</taxon>
        <taxon>Solanales</taxon>
        <taxon>Solanaceae</taxon>
        <taxon>Solanoideae</taxon>
        <taxon>Datureae</taxon>
        <taxon>Datura</taxon>
    </lineage>
</organism>
<dbReference type="EMBL" id="JACEIK010003782">
    <property type="protein sequence ID" value="MCD9643096.1"/>
    <property type="molecule type" value="Genomic_DNA"/>
</dbReference>
<proteinExistence type="predicted"/>